<evidence type="ECO:0000256" key="7">
    <source>
        <dbReference type="ARBA" id="ARBA00022840"/>
    </source>
</evidence>
<dbReference type="PROSITE" id="PS50929">
    <property type="entry name" value="ABC_TM1F"/>
    <property type="match status" value="1"/>
</dbReference>
<dbReference type="CDD" id="cd18571">
    <property type="entry name" value="ABC_6TM_peptidase_like"/>
    <property type="match status" value="1"/>
</dbReference>
<dbReference type="RefSeq" id="WP_111897540.1">
    <property type="nucleotide sequence ID" value="NZ_CP033459.1"/>
</dbReference>
<dbReference type="InterPro" id="IPR036640">
    <property type="entry name" value="ABC1_TM_sf"/>
</dbReference>
<dbReference type="Pfam" id="PF00005">
    <property type="entry name" value="ABC_tran"/>
    <property type="match status" value="1"/>
</dbReference>
<dbReference type="Gene3D" id="3.90.70.10">
    <property type="entry name" value="Cysteine proteinases"/>
    <property type="match status" value="1"/>
</dbReference>
<dbReference type="PROSITE" id="PS00211">
    <property type="entry name" value="ABC_TRANSPORTER_1"/>
    <property type="match status" value="1"/>
</dbReference>
<dbReference type="InterPro" id="IPR011527">
    <property type="entry name" value="ABC1_TM_dom"/>
</dbReference>
<dbReference type="OrthoDB" id="9760358at2"/>
<keyword evidence="15" id="KW-1185">Reference proteome</keyword>
<dbReference type="GO" id="GO:0005886">
    <property type="term" value="C:plasma membrane"/>
    <property type="evidence" value="ECO:0007669"/>
    <property type="project" value="UniProtKB-SubCell"/>
</dbReference>
<dbReference type="GO" id="GO:0016887">
    <property type="term" value="F:ATP hydrolysis activity"/>
    <property type="evidence" value="ECO:0007669"/>
    <property type="project" value="InterPro"/>
</dbReference>
<keyword evidence="7" id="KW-0067">ATP-binding</keyword>
<evidence type="ECO:0000256" key="10">
    <source>
        <dbReference type="SAM" id="Phobius"/>
    </source>
</evidence>
<feature type="domain" description="Peptidase C39" evidence="13">
    <location>
        <begin position="10"/>
        <end position="135"/>
    </location>
</feature>
<dbReference type="PROSITE" id="PS50990">
    <property type="entry name" value="PEPTIDASE_C39"/>
    <property type="match status" value="1"/>
</dbReference>
<dbReference type="Pfam" id="PF03412">
    <property type="entry name" value="Peptidase_C39"/>
    <property type="match status" value="1"/>
</dbReference>
<dbReference type="GO" id="GO:0005524">
    <property type="term" value="F:ATP binding"/>
    <property type="evidence" value="ECO:0007669"/>
    <property type="project" value="UniProtKB-KW"/>
</dbReference>
<feature type="transmembrane region" description="Helical" evidence="10">
    <location>
        <begin position="213"/>
        <end position="237"/>
    </location>
</feature>
<evidence type="ECO:0000313" key="14">
    <source>
        <dbReference type="EMBL" id="QFQ13310.1"/>
    </source>
</evidence>
<feature type="domain" description="ABC transmembrane type-1" evidence="12">
    <location>
        <begin position="183"/>
        <end position="462"/>
    </location>
</feature>
<keyword evidence="3" id="KW-1003">Cell membrane</keyword>
<accession>A0A5P8E8U4</accession>
<evidence type="ECO:0000259" key="12">
    <source>
        <dbReference type="PROSITE" id="PS50929"/>
    </source>
</evidence>
<evidence type="ECO:0000256" key="8">
    <source>
        <dbReference type="ARBA" id="ARBA00022989"/>
    </source>
</evidence>
<keyword evidence="8 10" id="KW-1133">Transmembrane helix</keyword>
<keyword evidence="9 10" id="KW-0472">Membrane</keyword>
<evidence type="ECO:0000256" key="1">
    <source>
        <dbReference type="ARBA" id="ARBA00004651"/>
    </source>
</evidence>
<reference evidence="14 15" key="1">
    <citation type="submission" date="2018-11" db="EMBL/GenBank/DDBJ databases">
        <authorList>
            <person name="Na S.W."/>
            <person name="Baik M."/>
        </authorList>
    </citation>
    <scope>NUCLEOTIDE SEQUENCE [LARGE SCALE GENOMIC DNA]</scope>
    <source>
        <strain evidence="14 15">E39</strain>
    </source>
</reference>
<dbReference type="EMBL" id="CP033459">
    <property type="protein sequence ID" value="QFQ13310.1"/>
    <property type="molecule type" value="Genomic_DNA"/>
</dbReference>
<dbReference type="PANTHER" id="PTHR43394">
    <property type="entry name" value="ATP-DEPENDENT PERMEASE MDL1, MITOCHONDRIAL"/>
    <property type="match status" value="1"/>
</dbReference>
<dbReference type="PANTHER" id="PTHR43394:SF1">
    <property type="entry name" value="ATP-BINDING CASSETTE SUB-FAMILY B MEMBER 10, MITOCHONDRIAL"/>
    <property type="match status" value="1"/>
</dbReference>
<dbReference type="FunFam" id="3.40.50.300:FF:000221">
    <property type="entry name" value="Multidrug ABC transporter ATP-binding protein"/>
    <property type="match status" value="1"/>
</dbReference>
<comment type="subcellular location">
    <subcellularLocation>
        <location evidence="1">Cell membrane</location>
        <topology evidence="1">Multi-pass membrane protein</topology>
    </subcellularLocation>
</comment>
<keyword evidence="4 10" id="KW-0812">Transmembrane</keyword>
<evidence type="ECO:0000256" key="6">
    <source>
        <dbReference type="ARBA" id="ARBA00022801"/>
    </source>
</evidence>
<feature type="transmembrane region" description="Helical" evidence="10">
    <location>
        <begin position="290"/>
        <end position="312"/>
    </location>
</feature>
<keyword evidence="5" id="KW-0547">Nucleotide-binding</keyword>
<evidence type="ECO:0000256" key="3">
    <source>
        <dbReference type="ARBA" id="ARBA00022475"/>
    </source>
</evidence>
<dbReference type="PROSITE" id="PS50893">
    <property type="entry name" value="ABC_TRANSPORTER_2"/>
    <property type="match status" value="1"/>
</dbReference>
<dbReference type="InterPro" id="IPR039421">
    <property type="entry name" value="Type_1_exporter"/>
</dbReference>
<name>A0A5P8E8U4_9BACT</name>
<evidence type="ECO:0000259" key="13">
    <source>
        <dbReference type="PROSITE" id="PS50990"/>
    </source>
</evidence>
<gene>
    <name evidence="14" type="ORF">C7Y71_009975</name>
</gene>
<evidence type="ECO:0000256" key="2">
    <source>
        <dbReference type="ARBA" id="ARBA00022448"/>
    </source>
</evidence>
<keyword evidence="6" id="KW-0378">Hydrolase</keyword>
<evidence type="ECO:0000256" key="4">
    <source>
        <dbReference type="ARBA" id="ARBA00022692"/>
    </source>
</evidence>
<proteinExistence type="predicted"/>
<feature type="domain" description="ABC transporter" evidence="11">
    <location>
        <begin position="496"/>
        <end position="732"/>
    </location>
</feature>
<sequence length="747" mass="84486">MKKHFPHYFQSEMMDCGPACLRMIAKHYGRHYSLQTLRRKCFITREGVSLLGISDAAESIGFRTNGVRLRLNQLVEEAKLPCILHWNQNHFVVCYDIKTNRKGEHTFYIADPASQLLKYKQDEFCKCWLGASVLSDQKQGTALLLEPGVNFANTEDEPEKSTKKDLLFFLRYLLPYKSQFAQLAVGMLLGSALQMAFPLLTQSLVDVGINGKNLGFITLVLIAQLALFAAQLVVGFIRSWIMLHINTRIDIALISDFLMKLMKLPLSYFDTKMTGDIMQRIGDHGRIKSLLMGNSFNIIFSIFNFFLFAAILGYYHPLILGIFLAGNTLYAIWVLSFMRFRRELDIKRFNQSAGEQSKLIQLVQGMQEIKLNNCEKQKRWEWEHIQARLFKISVRGMSLGQIQQAGSVLFTQSTQIIISFIAAKAVVEGNMTLGMMMSMTYILGQVSAPIGEFIGFAQAVQDAKISLERLNEVHNQKDEEQDSETKLHELPANHDIHLENIRFSYSGAERDYALDGVSLTIPAHKVTAIVGASGSGKTTIVKLLQGFYEPLHGQIKIGNTPLSMIHPRMWRSQVGSVMQESFIFSDTIANNIAVGVDEIDPERLRHAAQVANIEEFILSLPMGYSTKIGMEGNGISAGQRQRILIARAVYKNPEFIFLDEATNSLDTGNERKIMENLNEFYRGKTVLIVAHRLSTVRNADKIIVIDHGKVAEEGTHEELTEKKGFYYELVRNQLELNRKTTKEKANG</sequence>
<dbReference type="Pfam" id="PF00664">
    <property type="entry name" value="ABC_membrane"/>
    <property type="match status" value="1"/>
</dbReference>
<dbReference type="InterPro" id="IPR003593">
    <property type="entry name" value="AAA+_ATPase"/>
</dbReference>
<dbReference type="InterPro" id="IPR017871">
    <property type="entry name" value="ABC_transporter-like_CS"/>
</dbReference>
<feature type="transmembrane region" description="Helical" evidence="10">
    <location>
        <begin position="318"/>
        <end position="338"/>
    </location>
</feature>
<feature type="transmembrane region" description="Helical" evidence="10">
    <location>
        <begin position="180"/>
        <end position="201"/>
    </location>
</feature>
<dbReference type="GO" id="GO:0015421">
    <property type="term" value="F:ABC-type oligopeptide transporter activity"/>
    <property type="evidence" value="ECO:0007669"/>
    <property type="project" value="TreeGrafter"/>
</dbReference>
<dbReference type="Gene3D" id="1.20.1560.10">
    <property type="entry name" value="ABC transporter type 1, transmembrane domain"/>
    <property type="match status" value="1"/>
</dbReference>
<dbReference type="GO" id="GO:0008233">
    <property type="term" value="F:peptidase activity"/>
    <property type="evidence" value="ECO:0007669"/>
    <property type="project" value="InterPro"/>
</dbReference>
<dbReference type="AlphaFoldDB" id="A0A5P8E8U4"/>
<dbReference type="Proteomes" id="UP000249375">
    <property type="component" value="Chromosome"/>
</dbReference>
<protein>
    <submittedName>
        <fullName evidence="14">Peptidase domain-containing ABC transporter</fullName>
    </submittedName>
</protein>
<dbReference type="SMART" id="SM00382">
    <property type="entry name" value="AAA"/>
    <property type="match status" value="1"/>
</dbReference>
<dbReference type="CDD" id="cd02418">
    <property type="entry name" value="Peptidase_C39B"/>
    <property type="match status" value="1"/>
</dbReference>
<dbReference type="InterPro" id="IPR003439">
    <property type="entry name" value="ABC_transporter-like_ATP-bd"/>
</dbReference>
<dbReference type="GO" id="GO:0006508">
    <property type="term" value="P:proteolysis"/>
    <property type="evidence" value="ECO:0007669"/>
    <property type="project" value="InterPro"/>
</dbReference>
<evidence type="ECO:0000256" key="5">
    <source>
        <dbReference type="ARBA" id="ARBA00022741"/>
    </source>
</evidence>
<dbReference type="Gene3D" id="3.40.50.300">
    <property type="entry name" value="P-loop containing nucleotide triphosphate hydrolases"/>
    <property type="match status" value="1"/>
</dbReference>
<keyword evidence="2" id="KW-0813">Transport</keyword>
<evidence type="ECO:0000256" key="9">
    <source>
        <dbReference type="ARBA" id="ARBA00023136"/>
    </source>
</evidence>
<dbReference type="InterPro" id="IPR005074">
    <property type="entry name" value="Peptidase_C39"/>
</dbReference>
<dbReference type="SUPFAM" id="SSF90123">
    <property type="entry name" value="ABC transporter transmembrane region"/>
    <property type="match status" value="1"/>
</dbReference>
<evidence type="ECO:0000313" key="15">
    <source>
        <dbReference type="Proteomes" id="UP000249375"/>
    </source>
</evidence>
<dbReference type="KEGG" id="alq:C7Y71_009975"/>
<dbReference type="InterPro" id="IPR027417">
    <property type="entry name" value="P-loop_NTPase"/>
</dbReference>
<organism evidence="14 15">
    <name type="scientific">Pseudoprevotella muciniphila</name>
    <dbReference type="NCBI Taxonomy" id="2133944"/>
    <lineage>
        <taxon>Bacteria</taxon>
        <taxon>Pseudomonadati</taxon>
        <taxon>Bacteroidota</taxon>
        <taxon>Bacteroidia</taxon>
        <taxon>Bacteroidales</taxon>
        <taxon>Prevotellaceae</taxon>
        <taxon>Pseudoprevotella</taxon>
    </lineage>
</organism>
<dbReference type="SUPFAM" id="SSF52540">
    <property type="entry name" value="P-loop containing nucleoside triphosphate hydrolases"/>
    <property type="match status" value="1"/>
</dbReference>
<evidence type="ECO:0000259" key="11">
    <source>
        <dbReference type="PROSITE" id="PS50893"/>
    </source>
</evidence>